<organism evidence="2 3">
    <name type="scientific">Paxillus rubicundulus Ve08.2h10</name>
    <dbReference type="NCBI Taxonomy" id="930991"/>
    <lineage>
        <taxon>Eukaryota</taxon>
        <taxon>Fungi</taxon>
        <taxon>Dikarya</taxon>
        <taxon>Basidiomycota</taxon>
        <taxon>Agaricomycotina</taxon>
        <taxon>Agaricomycetes</taxon>
        <taxon>Agaricomycetidae</taxon>
        <taxon>Boletales</taxon>
        <taxon>Paxilineae</taxon>
        <taxon>Paxillaceae</taxon>
        <taxon>Paxillus</taxon>
    </lineage>
</organism>
<dbReference type="InParanoid" id="A0A0D0DHA1"/>
<dbReference type="HOGENOM" id="CLU_1993349_0_0_1"/>
<dbReference type="STRING" id="930991.A0A0D0DHA1"/>
<gene>
    <name evidence="2" type="ORF">PAXRUDRAFT_214459</name>
</gene>
<evidence type="ECO:0000256" key="1">
    <source>
        <dbReference type="SAM" id="Phobius"/>
    </source>
</evidence>
<reference evidence="2 3" key="1">
    <citation type="submission" date="2014-04" db="EMBL/GenBank/DDBJ databases">
        <authorList>
            <consortium name="DOE Joint Genome Institute"/>
            <person name="Kuo A."/>
            <person name="Kohler A."/>
            <person name="Jargeat P."/>
            <person name="Nagy L.G."/>
            <person name="Floudas D."/>
            <person name="Copeland A."/>
            <person name="Barry K.W."/>
            <person name="Cichocki N."/>
            <person name="Veneault-Fourrey C."/>
            <person name="LaButti K."/>
            <person name="Lindquist E.A."/>
            <person name="Lipzen A."/>
            <person name="Lundell T."/>
            <person name="Morin E."/>
            <person name="Murat C."/>
            <person name="Sun H."/>
            <person name="Tunlid A."/>
            <person name="Henrissat B."/>
            <person name="Grigoriev I.V."/>
            <person name="Hibbett D.S."/>
            <person name="Martin F."/>
            <person name="Nordberg H.P."/>
            <person name="Cantor M.N."/>
            <person name="Hua S.X."/>
        </authorList>
    </citation>
    <scope>NUCLEOTIDE SEQUENCE [LARGE SCALE GENOMIC DNA]</scope>
    <source>
        <strain evidence="2 3">Ve08.2h10</strain>
    </source>
</reference>
<dbReference type="OrthoDB" id="3351168at2759"/>
<keyword evidence="1" id="KW-1133">Transmembrane helix</keyword>
<dbReference type="Proteomes" id="UP000054538">
    <property type="component" value="Unassembled WGS sequence"/>
</dbReference>
<keyword evidence="1" id="KW-0812">Transmembrane</keyword>
<evidence type="ECO:0000313" key="2">
    <source>
        <dbReference type="EMBL" id="KIK97532.1"/>
    </source>
</evidence>
<name>A0A0D0DHA1_9AGAM</name>
<accession>A0A0D0DHA1</accession>
<reference evidence="3" key="2">
    <citation type="submission" date="2015-01" db="EMBL/GenBank/DDBJ databases">
        <title>Evolutionary Origins and Diversification of the Mycorrhizal Mutualists.</title>
        <authorList>
            <consortium name="DOE Joint Genome Institute"/>
            <consortium name="Mycorrhizal Genomics Consortium"/>
            <person name="Kohler A."/>
            <person name="Kuo A."/>
            <person name="Nagy L.G."/>
            <person name="Floudas D."/>
            <person name="Copeland A."/>
            <person name="Barry K.W."/>
            <person name="Cichocki N."/>
            <person name="Veneault-Fourrey C."/>
            <person name="LaButti K."/>
            <person name="Lindquist E.A."/>
            <person name="Lipzen A."/>
            <person name="Lundell T."/>
            <person name="Morin E."/>
            <person name="Murat C."/>
            <person name="Riley R."/>
            <person name="Ohm R."/>
            <person name="Sun H."/>
            <person name="Tunlid A."/>
            <person name="Henrissat B."/>
            <person name="Grigoriev I.V."/>
            <person name="Hibbett D.S."/>
            <person name="Martin F."/>
        </authorList>
    </citation>
    <scope>NUCLEOTIDE SEQUENCE [LARGE SCALE GENOMIC DNA]</scope>
    <source>
        <strain evidence="3">Ve08.2h10</strain>
    </source>
</reference>
<proteinExistence type="predicted"/>
<evidence type="ECO:0000313" key="3">
    <source>
        <dbReference type="Proteomes" id="UP000054538"/>
    </source>
</evidence>
<protein>
    <submittedName>
        <fullName evidence="2">Uncharacterized protein</fullName>
    </submittedName>
</protein>
<dbReference type="AlphaFoldDB" id="A0A0D0DHA1"/>
<keyword evidence="3" id="KW-1185">Reference proteome</keyword>
<sequence>MEIPSDMTSPVHGTMTMLTVDWADRGAIYIFSVLPLGIVTFLTVVTACYASVQGWKGRHDPYKRMRTPFDFTDMLQSITGTAQSKLASTLLSSEQGGLLINKKPKVRLAEDSQYGKRLEVARLEERQNATA</sequence>
<keyword evidence="1" id="KW-0472">Membrane</keyword>
<feature type="transmembrane region" description="Helical" evidence="1">
    <location>
        <begin position="27"/>
        <end position="52"/>
    </location>
</feature>
<dbReference type="EMBL" id="KN824931">
    <property type="protein sequence ID" value="KIK97532.1"/>
    <property type="molecule type" value="Genomic_DNA"/>
</dbReference>